<feature type="transmembrane region" description="Helical" evidence="7">
    <location>
        <begin position="385"/>
        <end position="405"/>
    </location>
</feature>
<evidence type="ECO:0000256" key="5">
    <source>
        <dbReference type="ARBA" id="ARBA00023136"/>
    </source>
</evidence>
<feature type="transmembrane region" description="Helical" evidence="7">
    <location>
        <begin position="1531"/>
        <end position="1559"/>
    </location>
</feature>
<reference evidence="8" key="2">
    <citation type="submission" date="2015-06" db="UniProtKB">
        <authorList>
            <consortium name="EnsemblPlants"/>
        </authorList>
    </citation>
    <scope>IDENTIFICATION</scope>
</reference>
<feature type="transmembrane region" description="Helical" evidence="7">
    <location>
        <begin position="1420"/>
        <end position="1438"/>
    </location>
</feature>
<evidence type="ECO:0000256" key="7">
    <source>
        <dbReference type="SAM" id="Phobius"/>
    </source>
</evidence>
<sequence length="1680" mass="181328">MASTEQQEHAAPLLQPEVEEAYTSDGSLDIDGNPALKHRTGGWRACRSILGAEFCYCLANNGIMYNLVTYLTTQLHQSNVAAAKNVSIWKATCFLTPLAGAVVADSYWGRYRTMVVACCVGVAVSLLRSPHFNQSLHPAMNSAQGMLMASLSALLPQLIESSSTLSMPSAQEFVLFLGLYMIAFGFDAGDTSERASKASLFNWYVFTMNCAAVISATGLVWVQGHYGWALGLGIPAMVLAVGLSCLVAASRTYRFQTTRGSPLTRVCQVAVAAVRKFNVAAPGDMALLYELPDDASSMKGVERIEHTTDLEFFDKAAVVTASDEEAPRNPWRLCMVTQVEELKILVRMLPVWACIAFFYTGTAQTKSTFVEQGMPMDAHVGALRVPPASLAAFQMLTTIVLIPLYDRVFVPAARKHTGREKGISDLLRIGGGLATVGLAMAAAATVETKRASAARTTASILWQAPQFVLVGAGELLATIGQLDFFYSQAPPAMKTVCTALGLLAVAAGDYLSSVIVTAVSWATASGGRPGWIPDDLNEGHLDSFFWMTAGLGCLDLLAFTCCAKRYSKSRKAFHELSIDRIFAMASSEQQEHAVALLQPKVEEAYTTDGSLDIDGNPALKHRTGGWRACRSILGTEFCYCLAYYGIMYNLVTYLTTVLHQSNVAAAKNVSTWQATCFLTPLAGAVVADSYWGRYRTMVVGCCVAVAGMLMASLSALLPQLIESSSTLSMEIILFLGLYMIAFGVGGLRPCLISFGADQFDAGDPSELISKGSYFNWYIFTMNCGSVISTSGMVWVQDHYGWALGLAIPAMVLAVGLSCLVAASRAYRFQTTRGSPLTRVCQVVVAAVCKFNVAPPDDMSLLYELPDDASSMKVVERIEHTTDLRFFDKAAVVTASDEEAAGAAPRNPWRLCVVTQVEELKIFVRMLPLWACITFFYTGTAQVNSTFVEQGMAMDARVGSLRVPPARLTGRERGISELVRIGGGLAMVVLAMAAAALVETKRVRAWQTAMEKTSIMWQVPQFVLVGVGELLTSIGQLDFFYSQAPPAMKTVCAALALGAIAAGDYLSSIIVTAVSWATATGGRPGWIPDDLNEGHLDRFFWMMAGLGCLNLAAFMSCAMKYKTRKASEEEEVYTTDGSLDIDGNPALKHRTGGWRACRSILGTEFCQCLAYFGMTINLVTYLTTELHQSNVAAAKNVSTWQATCFLTPLAGAIVADSYWGKYHTMVVGCCIGVAGLLMASLSALLPLLIKNISTLAMASAQEFVLFLGLYMIAFGVGGLRPCLMSFGADQFDAGDPSERNSKGSYFNWYLFAMNCASVISTTAMVWLQDHYGWALGLAIPAMVLAVGLSFLVAATPAYRFQRNRGSPFTRVCQVVVAAVRKFNVAPPVDVALLYEVPEDDCSMERGMAMDARVGSLRVPPASLATFELLTSMALIPLYDRAFVPAARRLTGREKGIPDLLRIGAGLTMAVLAMAAAALVETKRARAARMGMEKTSIVWQVPQYAVMGVGEMLASAGQLDFFYSQAPPAMKTVCMALGFLAVAAGVYLSSLVLTAVSWATATGGRPGWIPDDLNEGHLDRFFWMMAGLGCLNLVAFTSCAMRYKSRKDCARRCKPQDSGTHGGGPGIRRRNVSQLPPKWPQPTQSEQHGMEITTRRRNGLNPPKWALPRISGLAQGLRVGTG</sequence>
<dbReference type="EnsemblPlants" id="ORUFI06G28750.1">
    <property type="protein sequence ID" value="ORUFI06G28750.1"/>
    <property type="gene ID" value="ORUFI06G28750"/>
</dbReference>
<dbReference type="EnsemblPlants" id="ORUFI06G28750.5">
    <property type="protein sequence ID" value="ORUFI06G28750.5"/>
    <property type="gene ID" value="ORUFI06G28750"/>
</dbReference>
<evidence type="ECO:0000256" key="2">
    <source>
        <dbReference type="ARBA" id="ARBA00005982"/>
    </source>
</evidence>
<feature type="region of interest" description="Disordered" evidence="6">
    <location>
        <begin position="1609"/>
        <end position="1663"/>
    </location>
</feature>
<accession>A0A0E0Q2D2</accession>
<feature type="transmembrane region" description="Helical" evidence="7">
    <location>
        <begin position="801"/>
        <end position="822"/>
    </location>
</feature>
<dbReference type="PANTHER" id="PTHR11654">
    <property type="entry name" value="OLIGOPEPTIDE TRANSPORTER-RELATED"/>
    <property type="match status" value="1"/>
</dbReference>
<dbReference type="SUPFAM" id="SSF103473">
    <property type="entry name" value="MFS general substrate transporter"/>
    <property type="match status" value="4"/>
</dbReference>
<feature type="transmembrane region" description="Helical" evidence="7">
    <location>
        <begin position="228"/>
        <end position="249"/>
    </location>
</feature>
<feature type="transmembrane region" description="Helical" evidence="7">
    <location>
        <begin position="632"/>
        <end position="651"/>
    </location>
</feature>
<feature type="transmembrane region" description="Helical" evidence="7">
    <location>
        <begin position="1017"/>
        <end position="1040"/>
    </location>
</feature>
<reference evidence="9" key="1">
    <citation type="submission" date="2013-06" db="EMBL/GenBank/DDBJ databases">
        <authorList>
            <person name="Zhao Q."/>
        </authorList>
    </citation>
    <scope>NUCLEOTIDE SEQUENCE</scope>
    <source>
        <strain evidence="9">cv. W1943</strain>
    </source>
</reference>
<keyword evidence="5 7" id="KW-0472">Membrane</keyword>
<feature type="transmembrane region" description="Helical" evidence="7">
    <location>
        <begin position="544"/>
        <end position="563"/>
    </location>
</feature>
<feature type="transmembrane region" description="Helical" evidence="7">
    <location>
        <begin position="1579"/>
        <end position="1601"/>
    </location>
</feature>
<organism evidence="8 9">
    <name type="scientific">Oryza rufipogon</name>
    <name type="common">Brownbeard rice</name>
    <name type="synonym">Asian wild rice</name>
    <dbReference type="NCBI Taxonomy" id="4529"/>
    <lineage>
        <taxon>Eukaryota</taxon>
        <taxon>Viridiplantae</taxon>
        <taxon>Streptophyta</taxon>
        <taxon>Embryophyta</taxon>
        <taxon>Tracheophyta</taxon>
        <taxon>Spermatophyta</taxon>
        <taxon>Magnoliopsida</taxon>
        <taxon>Liliopsida</taxon>
        <taxon>Poales</taxon>
        <taxon>Poaceae</taxon>
        <taxon>BOP clade</taxon>
        <taxon>Oryzoideae</taxon>
        <taxon>Oryzeae</taxon>
        <taxon>Oryzinae</taxon>
        <taxon>Oryza</taxon>
    </lineage>
</organism>
<keyword evidence="3 7" id="KW-0812">Transmembrane</keyword>
<dbReference type="InterPro" id="IPR036259">
    <property type="entry name" value="MFS_trans_sf"/>
</dbReference>
<feature type="transmembrane region" description="Helical" evidence="7">
    <location>
        <begin position="1332"/>
        <end position="1353"/>
    </location>
</feature>
<comment type="subcellular location">
    <subcellularLocation>
        <location evidence="1">Membrane</location>
        <topology evidence="1">Multi-pass membrane protein</topology>
    </subcellularLocation>
</comment>
<dbReference type="Proteomes" id="UP000008022">
    <property type="component" value="Unassembled WGS sequence"/>
</dbReference>
<comment type="similarity">
    <text evidence="2">Belongs to the major facilitator superfamily. Proton-dependent oligopeptide transporter (POT/PTR) (TC 2.A.17) family.</text>
</comment>
<dbReference type="GO" id="GO:0022857">
    <property type="term" value="F:transmembrane transporter activity"/>
    <property type="evidence" value="ECO:0007669"/>
    <property type="project" value="InterPro"/>
</dbReference>
<keyword evidence="9" id="KW-1185">Reference proteome</keyword>
<feature type="transmembrane region" description="Helical" evidence="7">
    <location>
        <begin position="1098"/>
        <end position="1117"/>
    </location>
</feature>
<feature type="transmembrane region" description="Helical" evidence="7">
    <location>
        <begin position="1254"/>
        <end position="1275"/>
    </location>
</feature>
<dbReference type="Gene3D" id="1.20.1250.20">
    <property type="entry name" value="MFS general substrate transporter like domains"/>
    <property type="match status" value="3"/>
</dbReference>
<dbReference type="InterPro" id="IPR000109">
    <property type="entry name" value="POT_fam"/>
</dbReference>
<evidence type="ECO:0000313" key="9">
    <source>
        <dbReference type="Proteomes" id="UP000008022"/>
    </source>
</evidence>
<evidence type="ECO:0000256" key="6">
    <source>
        <dbReference type="SAM" id="MobiDB-lite"/>
    </source>
</evidence>
<feature type="transmembrane region" description="Helical" evidence="7">
    <location>
        <begin position="344"/>
        <end position="365"/>
    </location>
</feature>
<feature type="transmembrane region" description="Helical" evidence="7">
    <location>
        <begin position="201"/>
        <end position="222"/>
    </location>
</feature>
<feature type="transmembrane region" description="Helical" evidence="7">
    <location>
        <begin position="671"/>
        <end position="691"/>
    </location>
</feature>
<protein>
    <submittedName>
        <fullName evidence="8">Uncharacterized protein</fullName>
    </submittedName>
</protein>
<dbReference type="Gramene" id="ORUFI06G28750.1">
    <property type="protein sequence ID" value="ORUFI06G28750.1"/>
    <property type="gene ID" value="ORUFI06G28750"/>
</dbReference>
<proteinExistence type="inferred from homology"/>
<dbReference type="Gramene" id="ORUFI06G28750.4">
    <property type="protein sequence ID" value="ORUFI06G28750.4"/>
    <property type="gene ID" value="ORUFI06G28750"/>
</dbReference>
<dbReference type="FunFam" id="1.20.1250.20:FF:000204">
    <property type="entry name" value="Peptide transporter PTR2"/>
    <property type="match status" value="1"/>
</dbReference>
<keyword evidence="4 7" id="KW-1133">Transmembrane helix</keyword>
<dbReference type="EnsemblPlants" id="ORUFI06G28750.4">
    <property type="protein sequence ID" value="ORUFI06G28750.4"/>
    <property type="gene ID" value="ORUFI06G28750"/>
</dbReference>
<evidence type="ECO:0000256" key="1">
    <source>
        <dbReference type="ARBA" id="ARBA00004141"/>
    </source>
</evidence>
<feature type="transmembrane region" description="Helical" evidence="7">
    <location>
        <begin position="977"/>
        <end position="997"/>
    </location>
</feature>
<evidence type="ECO:0000313" key="8">
    <source>
        <dbReference type="EnsemblPlants" id="ORUFI06G28750.1"/>
    </source>
</evidence>
<feature type="transmembrane region" description="Helical" evidence="7">
    <location>
        <begin position="1052"/>
        <end position="1078"/>
    </location>
</feature>
<dbReference type="Gramene" id="ORUFI06G28750.5">
    <property type="protein sequence ID" value="ORUFI06G28750.5"/>
    <property type="gene ID" value="ORUFI06G28750"/>
</dbReference>
<feature type="transmembrane region" description="Helical" evidence="7">
    <location>
        <begin position="1458"/>
        <end position="1478"/>
    </location>
</feature>
<feature type="transmembrane region" description="Helical" evidence="7">
    <location>
        <begin position="1224"/>
        <end position="1248"/>
    </location>
</feature>
<name>A0A0E0Q2D2_ORYRU</name>
<dbReference type="Pfam" id="PF00854">
    <property type="entry name" value="PTR2"/>
    <property type="match status" value="5"/>
</dbReference>
<feature type="transmembrane region" description="Helical" evidence="7">
    <location>
        <begin position="698"/>
        <end position="721"/>
    </location>
</feature>
<evidence type="ECO:0000256" key="4">
    <source>
        <dbReference type="ARBA" id="ARBA00022989"/>
    </source>
</evidence>
<feature type="transmembrane region" description="Helical" evidence="7">
    <location>
        <begin position="498"/>
        <end position="524"/>
    </location>
</feature>
<feature type="transmembrane region" description="Helical" evidence="7">
    <location>
        <begin position="466"/>
        <end position="486"/>
    </location>
</feature>
<dbReference type="GO" id="GO:0016020">
    <property type="term" value="C:membrane"/>
    <property type="evidence" value="ECO:0007669"/>
    <property type="project" value="UniProtKB-SubCell"/>
</dbReference>
<evidence type="ECO:0000256" key="3">
    <source>
        <dbReference type="ARBA" id="ARBA00022692"/>
    </source>
</evidence>
<feature type="transmembrane region" description="Helical" evidence="7">
    <location>
        <begin position="426"/>
        <end position="446"/>
    </location>
</feature>
<feature type="transmembrane region" description="Helical" evidence="7">
    <location>
        <begin position="727"/>
        <end position="747"/>
    </location>
</feature>
<dbReference type="eggNOG" id="KOG1237">
    <property type="taxonomic scope" value="Eukaryota"/>
</dbReference>
<feature type="transmembrane region" description="Helical" evidence="7">
    <location>
        <begin position="774"/>
        <end position="795"/>
    </location>
</feature>
<feature type="transmembrane region" description="Helical" evidence="7">
    <location>
        <begin position="1305"/>
        <end position="1326"/>
    </location>
</feature>